<dbReference type="EMBL" id="JACAQE010000004">
    <property type="protein sequence ID" value="NWC14745.1"/>
    <property type="molecule type" value="Genomic_DNA"/>
</dbReference>
<gene>
    <name evidence="1" type="ORF">HX845_13865</name>
</gene>
<evidence type="ECO:0000313" key="1">
    <source>
        <dbReference type="EMBL" id="NWC14745.1"/>
    </source>
</evidence>
<protein>
    <submittedName>
        <fullName evidence="1">Uncharacterized protein</fullName>
    </submittedName>
</protein>
<reference evidence="1 2" key="1">
    <citation type="submission" date="2020-04" db="EMBL/GenBank/DDBJ databases">
        <title>Molecular characterization of pseudomonads from Agaricus bisporus reveal novel blotch 2 pathogens in Western Europe.</title>
        <authorList>
            <person name="Taparia T."/>
            <person name="Krijger M."/>
            <person name="Haynes E."/>
            <person name="Elpinstone J.G."/>
            <person name="Noble R."/>
            <person name="Van Der Wolf J."/>
        </authorList>
    </citation>
    <scope>NUCLEOTIDE SEQUENCE [LARGE SCALE GENOMIC DNA]</scope>
    <source>
        <strain evidence="1 2">IPO3738</strain>
    </source>
</reference>
<name>A0A7Y7XYM8_9PSED</name>
<comment type="caution">
    <text evidence="1">The sequence shown here is derived from an EMBL/GenBank/DDBJ whole genome shotgun (WGS) entry which is preliminary data.</text>
</comment>
<organism evidence="1 2">
    <name type="scientific">Pseudomonas gingeri</name>
    <dbReference type="NCBI Taxonomy" id="117681"/>
    <lineage>
        <taxon>Bacteria</taxon>
        <taxon>Pseudomonadati</taxon>
        <taxon>Pseudomonadota</taxon>
        <taxon>Gammaproteobacteria</taxon>
        <taxon>Pseudomonadales</taxon>
        <taxon>Pseudomonadaceae</taxon>
        <taxon>Pseudomonas</taxon>
    </lineage>
</organism>
<proteinExistence type="predicted"/>
<sequence length="360" mass="40561">MKSGHLYYASDKAVYDALLQYNFKNADMKELFLSRGILISPDTERDTSAMYFSRLNHDYYDHQKIAGIFGSDNRRERSTIAHLANTFSESKLEVVAQALKEKLEETGSEVKFVWVGKKMEIRIKYEDYNSNKSEFKQTVEREGVFEIESTDEGVSIRSPQNNFIDGAKSILVDLLAKNSGGSTIVVKEIEMRSIADNKLRTQFFRGLMQSLSGYVFKDVTDVYVFNPKISGGASSSDDIGIHITKASLKGEGLLSSPELSSLLKTGFYVCKVIWTTLAASEKSDIYELEAQFSDPEHCEKFSYAVRGRYKFNDKEFHNKNRTPCEATVEKKMLKLLESGAIAALEAVRKEFTGSGSDEVK</sequence>
<dbReference type="AlphaFoldDB" id="A0A7Y7XYM8"/>
<accession>A0A7Y7XYM8</accession>
<evidence type="ECO:0000313" key="2">
    <source>
        <dbReference type="Proteomes" id="UP000517547"/>
    </source>
</evidence>
<dbReference type="RefSeq" id="WP_017128708.1">
    <property type="nucleotide sequence ID" value="NZ_JACAQE010000004.1"/>
</dbReference>
<dbReference type="Proteomes" id="UP000517547">
    <property type="component" value="Unassembled WGS sequence"/>
</dbReference>